<dbReference type="EMBL" id="JAHRHJ020000001">
    <property type="protein sequence ID" value="KAH9329811.1"/>
    <property type="molecule type" value="Genomic_DNA"/>
</dbReference>
<accession>A0AA38LNA1</accession>
<evidence type="ECO:0000313" key="3">
    <source>
        <dbReference type="Proteomes" id="UP000824469"/>
    </source>
</evidence>
<reference evidence="2 3" key="1">
    <citation type="journal article" date="2021" name="Nat. Plants">
        <title>The Taxus genome provides insights into paclitaxel biosynthesis.</title>
        <authorList>
            <person name="Xiong X."/>
            <person name="Gou J."/>
            <person name="Liao Q."/>
            <person name="Li Y."/>
            <person name="Zhou Q."/>
            <person name="Bi G."/>
            <person name="Li C."/>
            <person name="Du R."/>
            <person name="Wang X."/>
            <person name="Sun T."/>
            <person name="Guo L."/>
            <person name="Liang H."/>
            <person name="Lu P."/>
            <person name="Wu Y."/>
            <person name="Zhang Z."/>
            <person name="Ro D.K."/>
            <person name="Shang Y."/>
            <person name="Huang S."/>
            <person name="Yan J."/>
        </authorList>
    </citation>
    <scope>NUCLEOTIDE SEQUENCE [LARGE SCALE GENOMIC DNA]</scope>
    <source>
        <strain evidence="2">Ta-2019</strain>
    </source>
</reference>
<keyword evidence="3" id="KW-1185">Reference proteome</keyword>
<name>A0AA38LNA1_TAXCH</name>
<dbReference type="Proteomes" id="UP000824469">
    <property type="component" value="Unassembled WGS sequence"/>
</dbReference>
<protein>
    <submittedName>
        <fullName evidence="2">Uncharacterized protein</fullName>
    </submittedName>
</protein>
<sequence length="295" mass="33385">MALLGEEGIGYELAIKLESSGGWRAWLGDSHYTQMAPHLTTSSAWKKFMSNAEGDGIRSNAQLDLQLRVRALLFDKATAALHLRSSSSSLASFHPSHLQLHADDLYYSLEEDVDDWHRLKAEGTLTAKALQMKLLQRQLSQQMYLLQPQNVNLTTQPLQWDKARRKQPLTPRSSGRKLEKDRSTGDIKLETSNDFAVDCKVAAPPVPQHHAQWQQQQQQQSIQGCHHPQSIPQFKQHSLLQLPQIPQQSLFSRESVQIRTQPVKVEGFQELMGGDVSLKETEDEIGRTLISPRKL</sequence>
<feature type="compositionally biased region" description="Basic and acidic residues" evidence="1">
    <location>
        <begin position="176"/>
        <end position="187"/>
    </location>
</feature>
<evidence type="ECO:0000256" key="1">
    <source>
        <dbReference type="SAM" id="MobiDB-lite"/>
    </source>
</evidence>
<organism evidence="2 3">
    <name type="scientific">Taxus chinensis</name>
    <name type="common">Chinese yew</name>
    <name type="synonym">Taxus wallichiana var. chinensis</name>
    <dbReference type="NCBI Taxonomy" id="29808"/>
    <lineage>
        <taxon>Eukaryota</taxon>
        <taxon>Viridiplantae</taxon>
        <taxon>Streptophyta</taxon>
        <taxon>Embryophyta</taxon>
        <taxon>Tracheophyta</taxon>
        <taxon>Spermatophyta</taxon>
        <taxon>Pinopsida</taxon>
        <taxon>Pinidae</taxon>
        <taxon>Conifers II</taxon>
        <taxon>Cupressales</taxon>
        <taxon>Taxaceae</taxon>
        <taxon>Taxus</taxon>
    </lineage>
</organism>
<proteinExistence type="predicted"/>
<evidence type="ECO:0000313" key="2">
    <source>
        <dbReference type="EMBL" id="KAH9329811.1"/>
    </source>
</evidence>
<feature type="region of interest" description="Disordered" evidence="1">
    <location>
        <begin position="157"/>
        <end position="187"/>
    </location>
</feature>
<gene>
    <name evidence="2" type="ORF">KI387_001919</name>
</gene>
<dbReference type="PANTHER" id="PTHR37604:SF1">
    <property type="entry name" value="TRANSCRIPTION INITIATION FACTOR TFIID SUBUNIT"/>
    <property type="match status" value="1"/>
</dbReference>
<dbReference type="PANTHER" id="PTHR37604">
    <property type="entry name" value="TRANSCRIPTION INITIATION FACTOR TFIID SUBUNIT"/>
    <property type="match status" value="1"/>
</dbReference>
<dbReference type="AlphaFoldDB" id="A0AA38LNA1"/>
<comment type="caution">
    <text evidence="2">The sequence shown here is derived from an EMBL/GenBank/DDBJ whole genome shotgun (WGS) entry which is preliminary data.</text>
</comment>